<dbReference type="AlphaFoldDB" id="A0A6H1U6Z7"/>
<keyword evidence="5" id="KW-0812">Transmembrane</keyword>
<dbReference type="SMART" id="SM00450">
    <property type="entry name" value="RHOD"/>
    <property type="match status" value="1"/>
</dbReference>
<evidence type="ECO:0000313" key="7">
    <source>
        <dbReference type="EMBL" id="QIZ74621.1"/>
    </source>
</evidence>
<dbReference type="InterPro" id="IPR000594">
    <property type="entry name" value="ThiF_NAD_FAD-bd"/>
</dbReference>
<dbReference type="CDD" id="cd00757">
    <property type="entry name" value="ThiF_MoeB_HesA_family"/>
    <property type="match status" value="1"/>
</dbReference>
<dbReference type="GO" id="GO:0004792">
    <property type="term" value="F:thiosulfate-cyanide sulfurtransferase activity"/>
    <property type="evidence" value="ECO:0007669"/>
    <property type="project" value="TreeGrafter"/>
</dbReference>
<dbReference type="SUPFAM" id="SSF69572">
    <property type="entry name" value="Activating enzymes of the ubiquitin-like proteins"/>
    <property type="match status" value="1"/>
</dbReference>
<feature type="transmembrane region" description="Helical" evidence="5">
    <location>
        <begin position="37"/>
        <end position="64"/>
    </location>
</feature>
<reference evidence="7" key="1">
    <citation type="submission" date="2020-03" db="EMBL/GenBank/DDBJ databases">
        <title>Complete organellar genome analysis of the invasive marine red alga Caulacanthus okamurae (Caulacanthaceae, Rhodophyta) from Moss Landing, California, USA.</title>
        <authorList>
            <person name="Hughey J.R."/>
        </authorList>
    </citation>
    <scope>NUCLEOTIDE SEQUENCE</scope>
</reference>
<protein>
    <recommendedName>
        <fullName evidence="4">Probable molybdopterin-synthase adenylyltransferase</fullName>
    </recommendedName>
</protein>
<dbReference type="FunFam" id="3.40.50.720:FF:000033">
    <property type="entry name" value="Adenylyltransferase and sulfurtransferase MOCS3"/>
    <property type="match status" value="1"/>
</dbReference>
<dbReference type="PANTHER" id="PTHR10953">
    <property type="entry name" value="UBIQUITIN-ACTIVATING ENZYME E1"/>
    <property type="match status" value="1"/>
</dbReference>
<evidence type="ECO:0000256" key="2">
    <source>
        <dbReference type="ARBA" id="ARBA00022741"/>
    </source>
</evidence>
<dbReference type="RefSeq" id="YP_009774004.1">
    <property type="nucleotide sequence ID" value="NC_047434.1"/>
</dbReference>
<keyword evidence="1" id="KW-0808">Transferase</keyword>
<accession>A0A6H1U6Z7</accession>
<dbReference type="InterPro" id="IPR045886">
    <property type="entry name" value="ThiF/MoeB/HesA"/>
</dbReference>
<evidence type="ECO:0000256" key="5">
    <source>
        <dbReference type="SAM" id="Phobius"/>
    </source>
</evidence>
<keyword evidence="5" id="KW-0472">Membrane</keyword>
<geneLocation type="chloroplast" evidence="7"/>
<dbReference type="GO" id="GO:0005829">
    <property type="term" value="C:cytosol"/>
    <property type="evidence" value="ECO:0007669"/>
    <property type="project" value="TreeGrafter"/>
</dbReference>
<dbReference type="Gene3D" id="3.40.50.720">
    <property type="entry name" value="NAD(P)-binding Rossmann-like Domain"/>
    <property type="match status" value="1"/>
</dbReference>
<dbReference type="Gene3D" id="3.40.250.10">
    <property type="entry name" value="Rhodanese-like domain"/>
    <property type="match status" value="1"/>
</dbReference>
<dbReference type="InterPro" id="IPR001763">
    <property type="entry name" value="Rhodanese-like_dom"/>
</dbReference>
<dbReference type="Pfam" id="PF00581">
    <property type="entry name" value="Rhodanese"/>
    <property type="match status" value="1"/>
</dbReference>
<dbReference type="PROSITE" id="PS50206">
    <property type="entry name" value="RHODANESE_3"/>
    <property type="match status" value="1"/>
</dbReference>
<dbReference type="EMBL" id="MT193838">
    <property type="protein sequence ID" value="QIZ74621.1"/>
    <property type="molecule type" value="Genomic_DNA"/>
</dbReference>
<keyword evidence="2" id="KW-0547">Nucleotide-binding</keyword>
<evidence type="ECO:0000259" key="6">
    <source>
        <dbReference type="PROSITE" id="PS50206"/>
    </source>
</evidence>
<dbReference type="InterPro" id="IPR035985">
    <property type="entry name" value="Ubiquitin-activating_enz"/>
</dbReference>
<organism evidence="7">
    <name type="scientific">Caulacanthus okamurae</name>
    <dbReference type="NCBI Taxonomy" id="152008"/>
    <lineage>
        <taxon>Eukaryota</taxon>
        <taxon>Rhodophyta</taxon>
        <taxon>Florideophyceae</taxon>
        <taxon>Rhodymeniophycidae</taxon>
        <taxon>Gigartinales</taxon>
        <taxon>Caulacanthaceae</taxon>
        <taxon>Caulacanthus</taxon>
    </lineage>
</organism>
<keyword evidence="5" id="KW-1133">Transmembrane helix</keyword>
<gene>
    <name evidence="7" type="primary">moeB</name>
</gene>
<dbReference type="GO" id="GO:0008146">
    <property type="term" value="F:sulfotransferase activity"/>
    <property type="evidence" value="ECO:0007669"/>
    <property type="project" value="TreeGrafter"/>
</dbReference>
<dbReference type="InterPro" id="IPR036873">
    <property type="entry name" value="Rhodanese-like_dom_sf"/>
</dbReference>
<name>A0A6H1U6Z7_9FLOR</name>
<evidence type="ECO:0000256" key="3">
    <source>
        <dbReference type="ARBA" id="ARBA00022840"/>
    </source>
</evidence>
<evidence type="ECO:0000256" key="1">
    <source>
        <dbReference type="ARBA" id="ARBA00022679"/>
    </source>
</evidence>
<sequence length="359" mass="40883">MIKTDNLSYEEYKIYARQIILENVGVYGQNKLKKTKILFIGAGGLGCPAITYLALSGVGCLGIVDHDTVSKSNLHRQTLHNLDNINELKVISAQQKIKIINPNIKVNIYPYKLTNKNARQLINKYDLILDSCDNFFTRYLIDELCYKLHKVHIYGAIQNFEGHISVFNYKGGPKYSDIYPKYLNLEENDCSSVGVIGIVPGIIGILQATEAVKIILGIGQIMSGYILKYNSLNISLKKMKIRPRKTNNQAANNTLLINNQQTITKDDLKKSIEKKTHWSIIDVRQKAEFNNSHILNACNIPLKDLKIRKNINLINKLANKTKIVIYCSKNSRSIIASQVLNRYNICHYRLQDGLHTWRC</sequence>
<feature type="domain" description="Rhodanese" evidence="6">
    <location>
        <begin position="280"/>
        <end position="358"/>
    </location>
</feature>
<dbReference type="GeneID" id="54615607"/>
<dbReference type="GO" id="GO:0008641">
    <property type="term" value="F:ubiquitin-like modifier activating enzyme activity"/>
    <property type="evidence" value="ECO:0007669"/>
    <property type="project" value="InterPro"/>
</dbReference>
<evidence type="ECO:0000256" key="4">
    <source>
        <dbReference type="ARBA" id="ARBA00072792"/>
    </source>
</evidence>
<dbReference type="GO" id="GO:0016779">
    <property type="term" value="F:nucleotidyltransferase activity"/>
    <property type="evidence" value="ECO:0007669"/>
    <property type="project" value="TreeGrafter"/>
</dbReference>
<dbReference type="Pfam" id="PF00899">
    <property type="entry name" value="ThiF"/>
    <property type="match status" value="1"/>
</dbReference>
<proteinExistence type="predicted"/>
<keyword evidence="7" id="KW-0934">Plastid</keyword>
<keyword evidence="3" id="KW-0067">ATP-binding</keyword>
<dbReference type="PANTHER" id="PTHR10953:SF102">
    <property type="entry name" value="ADENYLYLTRANSFERASE AND SULFURTRANSFERASE MOCS3"/>
    <property type="match status" value="1"/>
</dbReference>
<keyword evidence="7" id="KW-0150">Chloroplast</keyword>
<dbReference type="CDD" id="cd00158">
    <property type="entry name" value="RHOD"/>
    <property type="match status" value="1"/>
</dbReference>
<dbReference type="GO" id="GO:0005524">
    <property type="term" value="F:ATP binding"/>
    <property type="evidence" value="ECO:0007669"/>
    <property type="project" value="UniProtKB-KW"/>
</dbReference>